<keyword evidence="2" id="KW-1185">Reference proteome</keyword>
<dbReference type="Proteomes" id="UP000005388">
    <property type="component" value="Unassembled WGS sequence"/>
</dbReference>
<evidence type="ECO:0000313" key="2">
    <source>
        <dbReference type="Proteomes" id="UP000005388"/>
    </source>
</evidence>
<dbReference type="InterPro" id="IPR012865">
    <property type="entry name" value="DUF1642"/>
</dbReference>
<dbReference type="EMBL" id="AEUZ02000001">
    <property type="protein sequence ID" value="EHJ57414.1"/>
    <property type="molecule type" value="Genomic_DNA"/>
</dbReference>
<evidence type="ECO:0008006" key="3">
    <source>
        <dbReference type="Google" id="ProtNLM"/>
    </source>
</evidence>
<gene>
    <name evidence="1" type="ORF">STRUR_0816</name>
</gene>
<dbReference type="Pfam" id="PF07852">
    <property type="entry name" value="DUF1642"/>
    <property type="match status" value="1"/>
</dbReference>
<reference evidence="1 2" key="1">
    <citation type="journal article" date="2014" name="Int. J. Syst. Evol. Microbiol.">
        <title>Phylogenomics and the dynamic genome evolution of the genus Streptococcus.</title>
        <authorList>
            <consortium name="The Broad Institute Genome Sequencing Platform"/>
            <person name="Richards V.P."/>
            <person name="Palmer S.R."/>
            <person name="Pavinski Bitar P.D."/>
            <person name="Qin X."/>
            <person name="Weinstock G.M."/>
            <person name="Highlander S.K."/>
            <person name="Town C.D."/>
            <person name="Burne R.A."/>
            <person name="Stanhope M.J."/>
        </authorList>
    </citation>
    <scope>NUCLEOTIDE SEQUENCE [LARGE SCALE GENOMIC DNA]</scope>
    <source>
        <strain evidence="1 2">2285-97</strain>
    </source>
</reference>
<dbReference type="STRING" id="764291.STRUR_0816"/>
<name>G5KEI2_9STRE</name>
<accession>G5KEI2</accession>
<organism evidence="1 2">
    <name type="scientific">Streptococcus urinalis 2285-97</name>
    <dbReference type="NCBI Taxonomy" id="764291"/>
    <lineage>
        <taxon>Bacteria</taxon>
        <taxon>Bacillati</taxon>
        <taxon>Bacillota</taxon>
        <taxon>Bacilli</taxon>
        <taxon>Lactobacillales</taxon>
        <taxon>Streptococcaceae</taxon>
        <taxon>Streptococcus</taxon>
    </lineage>
</organism>
<dbReference type="AlphaFoldDB" id="G5KEI2"/>
<sequence>MNIEEAKQAIKRDLADVVIKQSGIFNILDQIELDQPKTVLKKEHAEWLEELKNEFPYNLPNQLYHITRQGWGYGLVFESNTGQKIKISNLDDGKLKKDLVNALIYGYTVQKEKLYVVEIPNPNVKGDNKIFLCKDDNAGKILICKGKFNPYKNKCLWLTETEIRKDFDWAWQFREEVE</sequence>
<dbReference type="RefSeq" id="WP_006740126.1">
    <property type="nucleotide sequence ID" value="NZ_AEUZ02000001.1"/>
</dbReference>
<evidence type="ECO:0000313" key="1">
    <source>
        <dbReference type="EMBL" id="EHJ57414.1"/>
    </source>
</evidence>
<comment type="caution">
    <text evidence="1">The sequence shown here is derived from an EMBL/GenBank/DDBJ whole genome shotgun (WGS) entry which is preliminary data.</text>
</comment>
<proteinExistence type="predicted"/>
<protein>
    <recommendedName>
        <fullName evidence="3">DUF1642 domain-containing protein</fullName>
    </recommendedName>
</protein>